<feature type="chain" id="PRO_5043483664" description="Secreted protein" evidence="1">
    <location>
        <begin position="25"/>
        <end position="83"/>
    </location>
</feature>
<dbReference type="Proteomes" id="UP001497525">
    <property type="component" value="Unassembled WGS sequence"/>
</dbReference>
<feature type="signal peptide" evidence="1">
    <location>
        <begin position="1"/>
        <end position="24"/>
    </location>
</feature>
<reference evidence="2" key="1">
    <citation type="submission" date="2024-06" db="EMBL/GenBank/DDBJ databases">
        <authorList>
            <person name="Liu X."/>
            <person name="Lenzi L."/>
            <person name="Haldenby T S."/>
            <person name="Uol C."/>
        </authorList>
    </citation>
    <scope>NUCLEOTIDE SEQUENCE</scope>
</reference>
<keyword evidence="1" id="KW-0732">Signal</keyword>
<protein>
    <recommendedName>
        <fullName evidence="4">Secreted protein</fullName>
    </recommendedName>
</protein>
<gene>
    <name evidence="2" type="ORF">CDAUBV1_LOCUS10433</name>
</gene>
<proteinExistence type="predicted"/>
<dbReference type="EMBL" id="CAXLJL010000312">
    <property type="protein sequence ID" value="CAL5136376.1"/>
    <property type="molecule type" value="Genomic_DNA"/>
</dbReference>
<evidence type="ECO:0000313" key="3">
    <source>
        <dbReference type="Proteomes" id="UP001497525"/>
    </source>
</evidence>
<dbReference type="AlphaFoldDB" id="A0AAV2TJX2"/>
<name>A0AAV2TJX2_CALDB</name>
<accession>A0AAV2TJX2</accession>
<evidence type="ECO:0008006" key="4">
    <source>
        <dbReference type="Google" id="ProtNLM"/>
    </source>
</evidence>
<evidence type="ECO:0000256" key="1">
    <source>
        <dbReference type="SAM" id="SignalP"/>
    </source>
</evidence>
<evidence type="ECO:0000313" key="2">
    <source>
        <dbReference type="EMBL" id="CAL5136376.1"/>
    </source>
</evidence>
<organism evidence="2 3">
    <name type="scientific">Calicophoron daubneyi</name>
    <name type="common">Rumen fluke</name>
    <name type="synonym">Paramphistomum daubneyi</name>
    <dbReference type="NCBI Taxonomy" id="300641"/>
    <lineage>
        <taxon>Eukaryota</taxon>
        <taxon>Metazoa</taxon>
        <taxon>Spiralia</taxon>
        <taxon>Lophotrochozoa</taxon>
        <taxon>Platyhelminthes</taxon>
        <taxon>Trematoda</taxon>
        <taxon>Digenea</taxon>
        <taxon>Plagiorchiida</taxon>
        <taxon>Pronocephalata</taxon>
        <taxon>Paramphistomoidea</taxon>
        <taxon>Paramphistomidae</taxon>
        <taxon>Calicophoron</taxon>
    </lineage>
</organism>
<sequence>MQSTLVHVVLLVGALIALVQVSHSTDADYFDMDDYRRGPLYHKRWFPVKEIHQTDPIEVRRRIAPVKRWFPVKEFHYGEPVEV</sequence>
<comment type="caution">
    <text evidence="2">The sequence shown here is derived from an EMBL/GenBank/DDBJ whole genome shotgun (WGS) entry which is preliminary data.</text>
</comment>